<keyword evidence="6" id="KW-1185">Reference proteome</keyword>
<evidence type="ECO:0000256" key="1">
    <source>
        <dbReference type="ARBA" id="ARBA00001864"/>
    </source>
</evidence>
<dbReference type="GO" id="GO:0046279">
    <property type="term" value="P:3,4-dihydroxybenzoate biosynthetic process"/>
    <property type="evidence" value="ECO:0007669"/>
    <property type="project" value="TreeGrafter"/>
</dbReference>
<dbReference type="NCBIfam" id="TIGR01093">
    <property type="entry name" value="aroD"/>
    <property type="match status" value="1"/>
</dbReference>
<dbReference type="GO" id="GO:0009423">
    <property type="term" value="P:chorismate biosynthetic process"/>
    <property type="evidence" value="ECO:0007669"/>
    <property type="project" value="UniProtKB-UniRule"/>
</dbReference>
<feature type="binding site" evidence="4">
    <location>
        <position position="197"/>
    </location>
    <ligand>
        <name>3-dehydroquinate</name>
        <dbReference type="ChEBI" id="CHEBI:32364"/>
    </ligand>
</feature>
<comment type="catalytic activity">
    <reaction evidence="1 4">
        <text>3-dehydroquinate = 3-dehydroshikimate + H2O</text>
        <dbReference type="Rhea" id="RHEA:21096"/>
        <dbReference type="ChEBI" id="CHEBI:15377"/>
        <dbReference type="ChEBI" id="CHEBI:16630"/>
        <dbReference type="ChEBI" id="CHEBI:32364"/>
        <dbReference type="EC" id="4.2.1.10"/>
    </reaction>
</comment>
<dbReference type="UniPathway" id="UPA00053">
    <property type="reaction ID" value="UER00086"/>
</dbReference>
<dbReference type="RefSeq" id="WP_071907233.1">
    <property type="nucleotide sequence ID" value="NZ_LT607756.1"/>
</dbReference>
<evidence type="ECO:0000256" key="3">
    <source>
        <dbReference type="ARBA" id="ARBA00023270"/>
    </source>
</evidence>
<feature type="active site" description="Schiff-base intermediate with substrate" evidence="4">
    <location>
        <position position="141"/>
    </location>
</feature>
<dbReference type="AlphaFoldDB" id="A0A1D3L3J7"/>
<protein>
    <recommendedName>
        <fullName evidence="4">3-dehydroquinate dehydratase</fullName>
        <shortName evidence="4">3-dehydroquinase</shortName>
        <ecNumber evidence="4">4.2.1.10</ecNumber>
    </recommendedName>
    <alternativeName>
        <fullName evidence="4">Type I DHQase</fullName>
    </alternativeName>
    <alternativeName>
        <fullName evidence="4">Type I dehydroquinase</fullName>
        <shortName evidence="4">DHQ1</shortName>
    </alternativeName>
</protein>
<dbReference type="CDD" id="cd00502">
    <property type="entry name" value="DHQase_I"/>
    <property type="match status" value="1"/>
</dbReference>
<feature type="binding site" evidence="4">
    <location>
        <position position="60"/>
    </location>
    <ligand>
        <name>3-dehydroquinate</name>
        <dbReference type="ChEBI" id="CHEBI:32364"/>
    </ligand>
</feature>
<evidence type="ECO:0000313" key="6">
    <source>
        <dbReference type="Proteomes" id="UP000094707"/>
    </source>
</evidence>
<keyword evidence="4" id="KW-0028">Amino-acid biosynthesis</keyword>
<dbReference type="GO" id="GO:0008652">
    <property type="term" value="P:amino acid biosynthetic process"/>
    <property type="evidence" value="ECO:0007669"/>
    <property type="project" value="UniProtKB-KW"/>
</dbReference>
<dbReference type="HAMAP" id="MF_00214">
    <property type="entry name" value="AroD"/>
    <property type="match status" value="1"/>
</dbReference>
<dbReference type="PANTHER" id="PTHR43699">
    <property type="entry name" value="3-DEHYDROQUINATE DEHYDRATASE"/>
    <property type="match status" value="1"/>
</dbReference>
<dbReference type="Pfam" id="PF01487">
    <property type="entry name" value="DHquinase_I"/>
    <property type="match status" value="1"/>
</dbReference>
<name>A0A1D3L3J7_9EURY</name>
<comment type="similarity">
    <text evidence="4">Belongs to the type-I 3-dehydroquinase family.</text>
</comment>
<keyword evidence="4" id="KW-0057">Aromatic amino acid biosynthesis</keyword>
<keyword evidence="3 4" id="KW-0704">Schiff base</keyword>
<feature type="binding site" evidence="4">
    <location>
        <begin position="30"/>
        <end position="32"/>
    </location>
    <ligand>
        <name>3-dehydroquinate</name>
        <dbReference type="ChEBI" id="CHEBI:32364"/>
    </ligand>
</feature>
<comment type="function">
    <text evidence="4">Involved in the third step of the chorismate pathway, which leads to the biosynthesis of aromatic amino acids. Catalyzes the cis-dehydration of 3-dehydroquinate (DHQ) and introduces the first double bond of the aromatic ring to yield 3-dehydroshikimate.</text>
</comment>
<keyword evidence="2 4" id="KW-0456">Lyase</keyword>
<evidence type="ECO:0000256" key="4">
    <source>
        <dbReference type="HAMAP-Rule" id="MF_00214"/>
    </source>
</evidence>
<dbReference type="EC" id="4.2.1.10" evidence="4"/>
<gene>
    <name evidence="4 5" type="primary">aroD</name>
    <name evidence="5" type="ORF">MCBB_1591</name>
</gene>
<proteinExistence type="inferred from homology"/>
<feature type="binding site" evidence="4">
    <location>
        <position position="178"/>
    </location>
    <ligand>
        <name>3-dehydroquinate</name>
        <dbReference type="ChEBI" id="CHEBI:32364"/>
    </ligand>
</feature>
<comment type="pathway">
    <text evidence="4">Metabolic intermediate biosynthesis; chorismate biosynthesis; chorismate from D-erythrose 4-phosphate and phosphoenolpyruvate: step 3/7.</text>
</comment>
<dbReference type="Proteomes" id="UP000094707">
    <property type="component" value="Chromosome I"/>
</dbReference>
<comment type="subunit">
    <text evidence="4">Homodimer.</text>
</comment>
<sequence>MVCVPIFEKDEKSVFKAVKNAVNSGADVLELRIDAMEDPLSVDVKGIIKDIKHPVIATNRMKAEGGLFKGTEEERVKILIGSAEYAEFVDIELQTEDKYLSKVIKASKSTIISYHDFKGTPPCSELLSVVRRELEIGDIAKFAVMPTSINDTLVVLEVLSQVENTIGISMGDIGKYTRVVAPLFGSPITFASLDKESAPGQMDIENTKHILNEIGNWR</sequence>
<dbReference type="Gene3D" id="3.20.20.70">
    <property type="entry name" value="Aldolase class I"/>
    <property type="match status" value="1"/>
</dbReference>
<feature type="active site" description="Proton donor/acceptor" evidence="4">
    <location>
        <position position="115"/>
    </location>
</feature>
<evidence type="ECO:0000313" key="5">
    <source>
        <dbReference type="EMBL" id="SCG86146.1"/>
    </source>
</evidence>
<dbReference type="PANTHER" id="PTHR43699:SF1">
    <property type="entry name" value="3-DEHYDROQUINATE DEHYDRATASE"/>
    <property type="match status" value="1"/>
</dbReference>
<dbReference type="InterPro" id="IPR013785">
    <property type="entry name" value="Aldolase_TIM"/>
</dbReference>
<accession>A0A1D3L3J7</accession>
<dbReference type="SUPFAM" id="SSF51569">
    <property type="entry name" value="Aldolase"/>
    <property type="match status" value="1"/>
</dbReference>
<organism evidence="5 6">
    <name type="scientific">Methanobacterium congolense</name>
    <dbReference type="NCBI Taxonomy" id="118062"/>
    <lineage>
        <taxon>Archaea</taxon>
        <taxon>Methanobacteriati</taxon>
        <taxon>Methanobacteriota</taxon>
        <taxon>Methanomada group</taxon>
        <taxon>Methanobacteria</taxon>
        <taxon>Methanobacteriales</taxon>
        <taxon>Methanobacteriaceae</taxon>
        <taxon>Methanobacterium</taxon>
    </lineage>
</organism>
<dbReference type="KEGG" id="mcub:MCBB_1591"/>
<dbReference type="PATRIC" id="fig|129848.4.peg.1624"/>
<dbReference type="OrthoDB" id="34329at2157"/>
<feature type="binding site" evidence="4">
    <location>
        <position position="201"/>
    </location>
    <ligand>
        <name>3-dehydroquinate</name>
        <dbReference type="ChEBI" id="CHEBI:32364"/>
    </ligand>
</feature>
<dbReference type="STRING" id="118062.MCBB_1591"/>
<dbReference type="GO" id="GO:0003855">
    <property type="term" value="F:3-dehydroquinate dehydratase activity"/>
    <property type="evidence" value="ECO:0007669"/>
    <property type="project" value="UniProtKB-UniRule"/>
</dbReference>
<evidence type="ECO:0000256" key="2">
    <source>
        <dbReference type="ARBA" id="ARBA00023239"/>
    </source>
</evidence>
<reference evidence="5 6" key="1">
    <citation type="submission" date="2016-08" db="EMBL/GenBank/DDBJ databases">
        <authorList>
            <person name="Seilhamer J.J."/>
        </authorList>
    </citation>
    <scope>NUCLEOTIDE SEQUENCE [LARGE SCALE GENOMIC DNA]</scope>
    <source>
        <strain evidence="5">Buetzberg</strain>
    </source>
</reference>
<dbReference type="InterPro" id="IPR050146">
    <property type="entry name" value="Type-I_3-dehydroquinase"/>
</dbReference>
<dbReference type="InterPro" id="IPR001381">
    <property type="entry name" value="DHquinase_I"/>
</dbReference>
<comment type="caution">
    <text evidence="4">Lacks conserved residue(s) required for the propagation of feature annotation.</text>
</comment>
<dbReference type="EMBL" id="LT607756">
    <property type="protein sequence ID" value="SCG86146.1"/>
    <property type="molecule type" value="Genomic_DNA"/>
</dbReference>
<dbReference type="GeneID" id="30412429"/>
<dbReference type="GO" id="GO:0009073">
    <property type="term" value="P:aromatic amino acid family biosynthetic process"/>
    <property type="evidence" value="ECO:0007669"/>
    <property type="project" value="UniProtKB-KW"/>
</dbReference>